<accession>A0A0D0CFR2</accession>
<dbReference type="GO" id="GO:0006032">
    <property type="term" value="P:chitin catabolic process"/>
    <property type="evidence" value="ECO:0007669"/>
    <property type="project" value="UniProtKB-KW"/>
</dbReference>
<dbReference type="InterPro" id="IPR017853">
    <property type="entry name" value="GH"/>
</dbReference>
<dbReference type="Gene3D" id="3.20.20.80">
    <property type="entry name" value="Glycosidases"/>
    <property type="match status" value="1"/>
</dbReference>
<keyword evidence="4" id="KW-0119">Carbohydrate metabolism</keyword>
<evidence type="ECO:0000256" key="6">
    <source>
        <dbReference type="ARBA" id="ARBA00023326"/>
    </source>
</evidence>
<evidence type="ECO:0000313" key="8">
    <source>
        <dbReference type="EMBL" id="KIK53798.1"/>
    </source>
</evidence>
<feature type="domain" description="GH18" evidence="7">
    <location>
        <begin position="1"/>
        <end position="170"/>
    </location>
</feature>
<evidence type="ECO:0000256" key="3">
    <source>
        <dbReference type="ARBA" id="ARBA00023024"/>
    </source>
</evidence>
<sequence>RYKLDGIDLDIEEKVLFDLLKKFIPKLKADFGAGFIITFAPVARALKGGTDTYSQVRYSDIESNFGDQIDWYNVQFYSGFGVMSATDNYIEIVENNGWNPSRIVAGTITNSNHGGPFKPLDQVRTTVRKLLQKYGHRFGGLAGWEYFKSMPDPEEPWNWAATMKVTMDNWKDVLVKGIIISSDDK</sequence>
<dbReference type="InterPro" id="IPR001579">
    <property type="entry name" value="Glyco_hydro_18_chit_AS"/>
</dbReference>
<proteinExistence type="predicted"/>
<dbReference type="InterPro" id="IPR001223">
    <property type="entry name" value="Glyco_hydro18_cat"/>
</dbReference>
<comment type="catalytic activity">
    <reaction evidence="1">
        <text>Random endo-hydrolysis of N-acetyl-beta-D-glucosaminide (1-&gt;4)-beta-linkages in chitin and chitodextrins.</text>
        <dbReference type="EC" id="3.2.1.14"/>
    </reaction>
</comment>
<keyword evidence="6" id="KW-0624">Polysaccharide degradation</keyword>
<dbReference type="OrthoDB" id="3012298at2759"/>
<dbReference type="PROSITE" id="PS51910">
    <property type="entry name" value="GH18_2"/>
    <property type="match status" value="1"/>
</dbReference>
<dbReference type="Proteomes" id="UP000053593">
    <property type="component" value="Unassembled WGS sequence"/>
</dbReference>
<evidence type="ECO:0000256" key="5">
    <source>
        <dbReference type="ARBA" id="ARBA00023295"/>
    </source>
</evidence>
<dbReference type="GO" id="GO:0000272">
    <property type="term" value="P:polysaccharide catabolic process"/>
    <property type="evidence" value="ECO:0007669"/>
    <property type="project" value="UniProtKB-KW"/>
</dbReference>
<gene>
    <name evidence="8" type="ORF">GYMLUDRAFT_178428</name>
</gene>
<keyword evidence="5" id="KW-0326">Glycosidase</keyword>
<dbReference type="AlphaFoldDB" id="A0A0D0CFR2"/>
<keyword evidence="3" id="KW-0146">Chitin degradation</keyword>
<evidence type="ECO:0000256" key="2">
    <source>
        <dbReference type="ARBA" id="ARBA00022801"/>
    </source>
</evidence>
<evidence type="ECO:0000256" key="1">
    <source>
        <dbReference type="ARBA" id="ARBA00000822"/>
    </source>
</evidence>
<dbReference type="PROSITE" id="PS01095">
    <property type="entry name" value="GH18_1"/>
    <property type="match status" value="1"/>
</dbReference>
<dbReference type="SUPFAM" id="SSF51445">
    <property type="entry name" value="(Trans)glycosidases"/>
    <property type="match status" value="1"/>
</dbReference>
<dbReference type="EMBL" id="KN834824">
    <property type="protein sequence ID" value="KIK53798.1"/>
    <property type="molecule type" value="Genomic_DNA"/>
</dbReference>
<evidence type="ECO:0000259" key="7">
    <source>
        <dbReference type="PROSITE" id="PS51910"/>
    </source>
</evidence>
<dbReference type="GO" id="GO:0008843">
    <property type="term" value="F:endochitinase activity"/>
    <property type="evidence" value="ECO:0007669"/>
    <property type="project" value="UniProtKB-EC"/>
</dbReference>
<keyword evidence="2 8" id="KW-0378">Hydrolase</keyword>
<dbReference type="HOGENOM" id="CLU_1464631_0_0_1"/>
<reference evidence="8 9" key="1">
    <citation type="submission" date="2014-04" db="EMBL/GenBank/DDBJ databases">
        <title>Evolutionary Origins and Diversification of the Mycorrhizal Mutualists.</title>
        <authorList>
            <consortium name="DOE Joint Genome Institute"/>
            <consortium name="Mycorrhizal Genomics Consortium"/>
            <person name="Kohler A."/>
            <person name="Kuo A."/>
            <person name="Nagy L.G."/>
            <person name="Floudas D."/>
            <person name="Copeland A."/>
            <person name="Barry K.W."/>
            <person name="Cichocki N."/>
            <person name="Veneault-Fourrey C."/>
            <person name="LaButti K."/>
            <person name="Lindquist E.A."/>
            <person name="Lipzen A."/>
            <person name="Lundell T."/>
            <person name="Morin E."/>
            <person name="Murat C."/>
            <person name="Riley R."/>
            <person name="Ohm R."/>
            <person name="Sun H."/>
            <person name="Tunlid A."/>
            <person name="Henrissat B."/>
            <person name="Grigoriev I.V."/>
            <person name="Hibbett D.S."/>
            <person name="Martin F."/>
        </authorList>
    </citation>
    <scope>NUCLEOTIDE SEQUENCE [LARGE SCALE GENOMIC DNA]</scope>
    <source>
        <strain evidence="8 9">FD-317 M1</strain>
    </source>
</reference>
<name>A0A0D0CFR2_9AGAR</name>
<organism evidence="8 9">
    <name type="scientific">Collybiopsis luxurians FD-317 M1</name>
    <dbReference type="NCBI Taxonomy" id="944289"/>
    <lineage>
        <taxon>Eukaryota</taxon>
        <taxon>Fungi</taxon>
        <taxon>Dikarya</taxon>
        <taxon>Basidiomycota</taxon>
        <taxon>Agaricomycotina</taxon>
        <taxon>Agaricomycetes</taxon>
        <taxon>Agaricomycetidae</taxon>
        <taxon>Agaricales</taxon>
        <taxon>Marasmiineae</taxon>
        <taxon>Omphalotaceae</taxon>
        <taxon>Collybiopsis</taxon>
        <taxon>Collybiopsis luxurians</taxon>
    </lineage>
</organism>
<evidence type="ECO:0000313" key="9">
    <source>
        <dbReference type="Proteomes" id="UP000053593"/>
    </source>
</evidence>
<keyword evidence="9" id="KW-1185">Reference proteome</keyword>
<evidence type="ECO:0000256" key="4">
    <source>
        <dbReference type="ARBA" id="ARBA00023277"/>
    </source>
</evidence>
<feature type="non-terminal residue" evidence="8">
    <location>
        <position position="1"/>
    </location>
</feature>
<protein>
    <submittedName>
        <fullName evidence="8">Glycoside hydrolase family 18 protein</fullName>
    </submittedName>
</protein>